<dbReference type="InParanoid" id="M1DI67"/>
<sequence>MLESVEDSNPSASLPYGLLVSRIIVDSLVDLSNYKPVEINATYDTKTFSSMGYVLVNDKWHKKESLQARAETSKATRVSADSASALLQEVGDIKTRLTRLESNVMVMQDCLNKNLQHSKDTSTDVRKIKLAMEDLKKEGVKTVNRLIKQVDSIKAGAESSHNELAVSVQTSYSNFSKDVERSYDSFCRNILKTLKYFLGRR</sequence>
<dbReference type="EnsemblPlants" id="PGSC0003DMT400089449">
    <property type="protein sequence ID" value="PGSC0003DMT400089449"/>
    <property type="gene ID" value="PGSC0003DMG400039020"/>
</dbReference>
<dbReference type="PaxDb" id="4113-PGSC0003DMT400089449"/>
<evidence type="ECO:0000313" key="2">
    <source>
        <dbReference type="Proteomes" id="UP000011115"/>
    </source>
</evidence>
<organism evidence="1 2">
    <name type="scientific">Solanum tuberosum</name>
    <name type="common">Potato</name>
    <dbReference type="NCBI Taxonomy" id="4113"/>
    <lineage>
        <taxon>Eukaryota</taxon>
        <taxon>Viridiplantae</taxon>
        <taxon>Streptophyta</taxon>
        <taxon>Embryophyta</taxon>
        <taxon>Tracheophyta</taxon>
        <taxon>Spermatophyta</taxon>
        <taxon>Magnoliopsida</taxon>
        <taxon>eudicotyledons</taxon>
        <taxon>Gunneridae</taxon>
        <taxon>Pentapetalae</taxon>
        <taxon>asterids</taxon>
        <taxon>lamiids</taxon>
        <taxon>Solanales</taxon>
        <taxon>Solanaceae</taxon>
        <taxon>Solanoideae</taxon>
        <taxon>Solaneae</taxon>
        <taxon>Solanum</taxon>
    </lineage>
</organism>
<protein>
    <submittedName>
        <fullName evidence="1">Uncharacterized protein</fullName>
    </submittedName>
</protein>
<reference evidence="1" key="2">
    <citation type="submission" date="2015-06" db="UniProtKB">
        <authorList>
            <consortium name="EnsemblPlants"/>
        </authorList>
    </citation>
    <scope>IDENTIFICATION</scope>
    <source>
        <strain evidence="1">DM1-3 516 R44</strain>
    </source>
</reference>
<dbReference type="Proteomes" id="UP000011115">
    <property type="component" value="Unassembled WGS sequence"/>
</dbReference>
<keyword evidence="2" id="KW-1185">Reference proteome</keyword>
<evidence type="ECO:0000313" key="1">
    <source>
        <dbReference type="EnsemblPlants" id="PGSC0003DMT400089449"/>
    </source>
</evidence>
<accession>M1DI67</accession>
<dbReference type="HOGENOM" id="CLU_117885_0_0_1"/>
<dbReference type="Gramene" id="PGSC0003DMT400089449">
    <property type="protein sequence ID" value="PGSC0003DMT400089449"/>
    <property type="gene ID" value="PGSC0003DMG400039020"/>
</dbReference>
<proteinExistence type="predicted"/>
<dbReference type="AlphaFoldDB" id="M1DI67"/>
<name>M1DI67_SOLTU</name>
<reference evidence="2" key="1">
    <citation type="journal article" date="2011" name="Nature">
        <title>Genome sequence and analysis of the tuber crop potato.</title>
        <authorList>
            <consortium name="The Potato Genome Sequencing Consortium"/>
        </authorList>
    </citation>
    <scope>NUCLEOTIDE SEQUENCE [LARGE SCALE GENOMIC DNA]</scope>
    <source>
        <strain evidence="2">cv. DM1-3 516 R44</strain>
    </source>
</reference>